<keyword evidence="2 4" id="KW-0732">Signal</keyword>
<dbReference type="Proteomes" id="UP000678393">
    <property type="component" value="Unassembled WGS sequence"/>
</dbReference>
<keyword evidence="6" id="KW-1185">Reference proteome</keyword>
<dbReference type="SMART" id="SM00369">
    <property type="entry name" value="LRR_TYP"/>
    <property type="match status" value="8"/>
</dbReference>
<dbReference type="Gene3D" id="3.80.10.10">
    <property type="entry name" value="Ribonuclease Inhibitor"/>
    <property type="match status" value="3"/>
</dbReference>
<dbReference type="GO" id="GO:0031012">
    <property type="term" value="C:extracellular matrix"/>
    <property type="evidence" value="ECO:0007669"/>
    <property type="project" value="TreeGrafter"/>
</dbReference>
<protein>
    <submittedName>
        <fullName evidence="5">Uncharacterized protein</fullName>
    </submittedName>
</protein>
<evidence type="ECO:0000256" key="4">
    <source>
        <dbReference type="SAM" id="SignalP"/>
    </source>
</evidence>
<dbReference type="EMBL" id="CAJHNH020000057">
    <property type="protein sequence ID" value="CAG5114940.1"/>
    <property type="molecule type" value="Genomic_DNA"/>
</dbReference>
<dbReference type="InterPro" id="IPR003591">
    <property type="entry name" value="Leu-rich_rpt_typical-subtyp"/>
</dbReference>
<feature type="chain" id="PRO_5035922744" evidence="4">
    <location>
        <begin position="23"/>
        <end position="484"/>
    </location>
</feature>
<dbReference type="OrthoDB" id="10008953at2759"/>
<dbReference type="AlphaFoldDB" id="A0A8S3YJ29"/>
<proteinExistence type="predicted"/>
<organism evidence="5 6">
    <name type="scientific">Candidula unifasciata</name>
    <dbReference type="NCBI Taxonomy" id="100452"/>
    <lineage>
        <taxon>Eukaryota</taxon>
        <taxon>Metazoa</taxon>
        <taxon>Spiralia</taxon>
        <taxon>Lophotrochozoa</taxon>
        <taxon>Mollusca</taxon>
        <taxon>Gastropoda</taxon>
        <taxon>Heterobranchia</taxon>
        <taxon>Euthyneura</taxon>
        <taxon>Panpulmonata</taxon>
        <taxon>Eupulmonata</taxon>
        <taxon>Stylommatophora</taxon>
        <taxon>Helicina</taxon>
        <taxon>Helicoidea</taxon>
        <taxon>Geomitridae</taxon>
        <taxon>Candidula</taxon>
    </lineage>
</organism>
<dbReference type="PANTHER" id="PTHR24373">
    <property type="entry name" value="SLIT RELATED LEUCINE-RICH REPEAT NEURONAL PROTEIN"/>
    <property type="match status" value="1"/>
</dbReference>
<evidence type="ECO:0000256" key="2">
    <source>
        <dbReference type="ARBA" id="ARBA00022729"/>
    </source>
</evidence>
<keyword evidence="3" id="KW-0677">Repeat</keyword>
<dbReference type="InterPro" id="IPR001611">
    <property type="entry name" value="Leu-rich_rpt"/>
</dbReference>
<dbReference type="Pfam" id="PF13855">
    <property type="entry name" value="LRR_8"/>
    <property type="match status" value="2"/>
</dbReference>
<dbReference type="PROSITE" id="PS51257">
    <property type="entry name" value="PROKAR_LIPOPROTEIN"/>
    <property type="match status" value="1"/>
</dbReference>
<evidence type="ECO:0000313" key="5">
    <source>
        <dbReference type="EMBL" id="CAG5114940.1"/>
    </source>
</evidence>
<dbReference type="InterPro" id="IPR032675">
    <property type="entry name" value="LRR_dom_sf"/>
</dbReference>
<name>A0A8S3YJ29_9EUPU</name>
<accession>A0A8S3YJ29</accession>
<dbReference type="PANTHER" id="PTHR24373:SF370">
    <property type="entry name" value="FISH-LIPS, ISOFORM E"/>
    <property type="match status" value="1"/>
</dbReference>
<sequence length="484" mass="53782">MVRQKYDLIIWIRVCAFTCSFAAGCPYQECSCDGYEISCQDLGLPAIPRLTGASSGFDSLLLGSNHITTIPAGSLPSGLLSLSLLDNPIATIDENAFNGSATTLRSLSISRANFSRIPDAFGHLQNLKYFDFYDTNIVNWNDDVMKKLGQTMINLDLEKVGLKMWPHWLNNYSSLNDLTVDFNQISSLPDDALNKMIFNLTGLSISNASLTSVPRAISKLVNLESLHLYANKISNLTWLPPPKKLTTLSLNNNLISDAKHLSDMLRPFNETLASLEIDRNMLTAIPDFSFLNQVSSLDFSFNRISDPTSGALSNELYDFDLSNNCLPSIPTVWRSLVSSTSMYLSHNLISHIEQADFHEFLMEINLSFNMLTELTDSSFPAHTKLFALYLNNNPIATISNHAFDGLDSLNTLNLQHTRLTRMPLALTSVLTLYTLDMSDSSDLVCTCAEKSLETWIMTVKQVNGQCGETDINEFFATLSPMCPP</sequence>
<evidence type="ECO:0000313" key="6">
    <source>
        <dbReference type="Proteomes" id="UP000678393"/>
    </source>
</evidence>
<evidence type="ECO:0000256" key="1">
    <source>
        <dbReference type="ARBA" id="ARBA00022614"/>
    </source>
</evidence>
<comment type="caution">
    <text evidence="5">The sequence shown here is derived from an EMBL/GenBank/DDBJ whole genome shotgun (WGS) entry which is preliminary data.</text>
</comment>
<feature type="signal peptide" evidence="4">
    <location>
        <begin position="1"/>
        <end position="22"/>
    </location>
</feature>
<reference evidence="5" key="1">
    <citation type="submission" date="2021-04" db="EMBL/GenBank/DDBJ databases">
        <authorList>
            <consortium name="Molecular Ecology Group"/>
        </authorList>
    </citation>
    <scope>NUCLEOTIDE SEQUENCE</scope>
</reference>
<keyword evidence="1" id="KW-0433">Leucine-rich repeat</keyword>
<dbReference type="PROSITE" id="PS51450">
    <property type="entry name" value="LRR"/>
    <property type="match status" value="2"/>
</dbReference>
<evidence type="ECO:0000256" key="3">
    <source>
        <dbReference type="ARBA" id="ARBA00022737"/>
    </source>
</evidence>
<dbReference type="GO" id="GO:0005615">
    <property type="term" value="C:extracellular space"/>
    <property type="evidence" value="ECO:0007669"/>
    <property type="project" value="TreeGrafter"/>
</dbReference>
<dbReference type="SUPFAM" id="SSF52058">
    <property type="entry name" value="L domain-like"/>
    <property type="match status" value="1"/>
</dbReference>
<gene>
    <name evidence="5" type="ORF">CUNI_LOCUS498</name>
</gene>
<dbReference type="InterPro" id="IPR050328">
    <property type="entry name" value="Dev_Immune_Receptor"/>
</dbReference>